<organism evidence="1 2">
    <name type="scientific">Nonomuraea solani</name>
    <dbReference type="NCBI Taxonomy" id="1144553"/>
    <lineage>
        <taxon>Bacteria</taxon>
        <taxon>Bacillati</taxon>
        <taxon>Actinomycetota</taxon>
        <taxon>Actinomycetes</taxon>
        <taxon>Streptosporangiales</taxon>
        <taxon>Streptosporangiaceae</taxon>
        <taxon>Nonomuraea</taxon>
    </lineage>
</organism>
<gene>
    <name evidence="1" type="ORF">SAMN05444920_101706</name>
</gene>
<dbReference type="Proteomes" id="UP000236732">
    <property type="component" value="Unassembled WGS sequence"/>
</dbReference>
<dbReference type="OrthoDB" id="3541764at2"/>
<reference evidence="1 2" key="1">
    <citation type="submission" date="2016-10" db="EMBL/GenBank/DDBJ databases">
        <authorList>
            <person name="de Groot N.N."/>
        </authorList>
    </citation>
    <scope>NUCLEOTIDE SEQUENCE [LARGE SCALE GENOMIC DNA]</scope>
    <source>
        <strain evidence="1 2">CGMCC 4.7037</strain>
    </source>
</reference>
<evidence type="ECO:0000313" key="2">
    <source>
        <dbReference type="Proteomes" id="UP000236732"/>
    </source>
</evidence>
<keyword evidence="2" id="KW-1185">Reference proteome</keyword>
<dbReference type="RefSeq" id="WP_103954225.1">
    <property type="nucleotide sequence ID" value="NZ_FNVT01000001.1"/>
</dbReference>
<sequence length="111" mass="11780">MAGDKIAVEAESIREMGRNMIDEPMRDLDELARTVARIELSAVGGYGVFGLLGSSLGDAFDEVKLAAQTYVADKRKQVADIHTKAYDTANGYVGGDTDAATIAAKMPTIPT</sequence>
<dbReference type="EMBL" id="FNVT01000001">
    <property type="protein sequence ID" value="SEF80308.1"/>
    <property type="molecule type" value="Genomic_DNA"/>
</dbReference>
<proteinExistence type="predicted"/>
<name>A0A1H5V0V8_9ACTN</name>
<accession>A0A1H5V0V8</accession>
<evidence type="ECO:0000313" key="1">
    <source>
        <dbReference type="EMBL" id="SEF80308.1"/>
    </source>
</evidence>
<protein>
    <submittedName>
        <fullName evidence="1">Uncharacterized protein</fullName>
    </submittedName>
</protein>
<dbReference type="AlphaFoldDB" id="A0A1H5V0V8"/>